<feature type="domain" description="DRBM" evidence="5">
    <location>
        <begin position="241"/>
        <end position="305"/>
    </location>
</feature>
<dbReference type="GO" id="GO:0003723">
    <property type="term" value="F:RNA binding"/>
    <property type="evidence" value="ECO:0007669"/>
    <property type="project" value="UniProtKB-UniRule"/>
</dbReference>
<evidence type="ECO:0000313" key="6">
    <source>
        <dbReference type="EMBL" id="KAL0460862.1"/>
    </source>
</evidence>
<name>A0AAW2Y4V8_9LAMI</name>
<dbReference type="PROSITE" id="PS50137">
    <property type="entry name" value="DS_RBD"/>
    <property type="match status" value="2"/>
</dbReference>
<evidence type="ECO:0000259" key="5">
    <source>
        <dbReference type="PROSITE" id="PS50137"/>
    </source>
</evidence>
<dbReference type="PANTHER" id="PTHR46031:SF31">
    <property type="entry name" value="DOUBLE-STRANDED RNA-BINDING PROTEIN 1-LIKE"/>
    <property type="match status" value="1"/>
</dbReference>
<organism evidence="6">
    <name type="scientific">Sesamum latifolium</name>
    <dbReference type="NCBI Taxonomy" id="2727402"/>
    <lineage>
        <taxon>Eukaryota</taxon>
        <taxon>Viridiplantae</taxon>
        <taxon>Streptophyta</taxon>
        <taxon>Embryophyta</taxon>
        <taxon>Tracheophyta</taxon>
        <taxon>Spermatophyta</taxon>
        <taxon>Magnoliopsida</taxon>
        <taxon>eudicotyledons</taxon>
        <taxon>Gunneridae</taxon>
        <taxon>Pentapetalae</taxon>
        <taxon>asterids</taxon>
        <taxon>lamiids</taxon>
        <taxon>Lamiales</taxon>
        <taxon>Pedaliaceae</taxon>
        <taxon>Sesamum</taxon>
    </lineage>
</organism>
<accession>A0AAW2Y4V8</accession>
<dbReference type="SMART" id="SM00358">
    <property type="entry name" value="DSRM"/>
    <property type="match status" value="2"/>
</dbReference>
<keyword evidence="1" id="KW-0677">Repeat</keyword>
<protein>
    <submittedName>
        <fullName evidence="6">Double-stranded RNA-binding protein 5</fullName>
    </submittedName>
</protein>
<dbReference type="SUPFAM" id="SSF54768">
    <property type="entry name" value="dsRNA-binding domain-like"/>
    <property type="match status" value="2"/>
</dbReference>
<gene>
    <name evidence="6" type="ORF">Slati_0713400</name>
</gene>
<evidence type="ECO:0000256" key="2">
    <source>
        <dbReference type="ARBA" id="ARBA00022884"/>
    </source>
</evidence>
<keyword evidence="2 3" id="KW-0694">RNA-binding</keyword>
<evidence type="ECO:0000256" key="4">
    <source>
        <dbReference type="SAM" id="MobiDB-lite"/>
    </source>
</evidence>
<reference evidence="6" key="1">
    <citation type="submission" date="2020-06" db="EMBL/GenBank/DDBJ databases">
        <authorList>
            <person name="Li T."/>
            <person name="Hu X."/>
            <person name="Zhang T."/>
            <person name="Song X."/>
            <person name="Zhang H."/>
            <person name="Dai N."/>
            <person name="Sheng W."/>
            <person name="Hou X."/>
            <person name="Wei L."/>
        </authorList>
    </citation>
    <scope>NUCLEOTIDE SEQUENCE</scope>
    <source>
        <strain evidence="6">KEN1</strain>
        <tissue evidence="6">Leaf</tissue>
    </source>
</reference>
<dbReference type="EMBL" id="JACGWN010000002">
    <property type="protein sequence ID" value="KAL0460862.1"/>
    <property type="molecule type" value="Genomic_DNA"/>
</dbReference>
<evidence type="ECO:0000256" key="1">
    <source>
        <dbReference type="ARBA" id="ARBA00022737"/>
    </source>
</evidence>
<proteinExistence type="predicted"/>
<dbReference type="PANTHER" id="PTHR46031">
    <property type="match status" value="1"/>
</dbReference>
<dbReference type="Pfam" id="PF00035">
    <property type="entry name" value="dsrm"/>
    <property type="match status" value="2"/>
</dbReference>
<evidence type="ECO:0000256" key="3">
    <source>
        <dbReference type="PROSITE-ProRule" id="PRU00266"/>
    </source>
</evidence>
<sequence>MYKSKLQELCHKQKWALPKYTCVRDGEDHCPLFKASVVVSGTIFHTPAACKSSKQAHNDAAQVAFLHFTSAEPSTQRSEYVEKTNNEKEVALKQERTLTCQYTIVKKRVVPSGQEFVLVKTGFRAKLHETVAEAEDAAAQAALLSLSTYPFRETHPSSFHTSPFYTASLNLLYRLSHSLFKPAATSASYIAFAMVYATSLVAFAASEFPPQEGRTGLPVGPRPNGSKTQIQSARPRPNQRSYKILLRELTDNEGVFLPTYTTIRTGETFTSTVEVEGEAFQGAAAKSKKLAELNAAKAACTVFMERKLFQPGYLSARASVNDILKHAPPLGSIPVSDPQENPKPQSPSDFTSSTADSCYLLCNRIKIFTCIPNTALPKGTVCAPDQRKQMDNG</sequence>
<feature type="domain" description="DRBM" evidence="5">
    <location>
        <begin position="1"/>
        <end position="70"/>
    </location>
</feature>
<feature type="region of interest" description="Disordered" evidence="4">
    <location>
        <begin position="212"/>
        <end position="237"/>
    </location>
</feature>
<reference evidence="6" key="2">
    <citation type="journal article" date="2024" name="Plant">
        <title>Genomic evolution and insights into agronomic trait innovations of Sesamum species.</title>
        <authorList>
            <person name="Miao H."/>
            <person name="Wang L."/>
            <person name="Qu L."/>
            <person name="Liu H."/>
            <person name="Sun Y."/>
            <person name="Le M."/>
            <person name="Wang Q."/>
            <person name="Wei S."/>
            <person name="Zheng Y."/>
            <person name="Lin W."/>
            <person name="Duan Y."/>
            <person name="Cao H."/>
            <person name="Xiong S."/>
            <person name="Wang X."/>
            <person name="Wei L."/>
            <person name="Li C."/>
            <person name="Ma Q."/>
            <person name="Ju M."/>
            <person name="Zhao R."/>
            <person name="Li G."/>
            <person name="Mu C."/>
            <person name="Tian Q."/>
            <person name="Mei H."/>
            <person name="Zhang T."/>
            <person name="Gao T."/>
            <person name="Zhang H."/>
        </authorList>
    </citation>
    <scope>NUCLEOTIDE SEQUENCE</scope>
    <source>
        <strain evidence="6">KEN1</strain>
    </source>
</reference>
<dbReference type="AlphaFoldDB" id="A0AAW2Y4V8"/>
<feature type="region of interest" description="Disordered" evidence="4">
    <location>
        <begin position="329"/>
        <end position="353"/>
    </location>
</feature>
<dbReference type="Gene3D" id="3.30.160.20">
    <property type="match status" value="2"/>
</dbReference>
<comment type="caution">
    <text evidence="6">The sequence shown here is derived from an EMBL/GenBank/DDBJ whole genome shotgun (WGS) entry which is preliminary data.</text>
</comment>
<feature type="compositionally biased region" description="Polar residues" evidence="4">
    <location>
        <begin position="338"/>
        <end position="353"/>
    </location>
</feature>
<dbReference type="InterPro" id="IPR014720">
    <property type="entry name" value="dsRBD_dom"/>
</dbReference>